<dbReference type="EMBL" id="JAWRVI010000027">
    <property type="protein sequence ID" value="KAK4088090.1"/>
    <property type="molecule type" value="Genomic_DNA"/>
</dbReference>
<evidence type="ECO:0000313" key="3">
    <source>
        <dbReference type="Proteomes" id="UP001287286"/>
    </source>
</evidence>
<keyword evidence="3" id="KW-1185">Reference proteome</keyword>
<accession>A0ABR0BVS9</accession>
<organism evidence="2 3">
    <name type="scientific">Purpureocillium lilacinum</name>
    <name type="common">Paecilomyces lilacinus</name>
    <dbReference type="NCBI Taxonomy" id="33203"/>
    <lineage>
        <taxon>Eukaryota</taxon>
        <taxon>Fungi</taxon>
        <taxon>Dikarya</taxon>
        <taxon>Ascomycota</taxon>
        <taxon>Pezizomycotina</taxon>
        <taxon>Sordariomycetes</taxon>
        <taxon>Hypocreomycetidae</taxon>
        <taxon>Hypocreales</taxon>
        <taxon>Ophiocordycipitaceae</taxon>
        <taxon>Purpureocillium</taxon>
    </lineage>
</organism>
<evidence type="ECO:0000313" key="2">
    <source>
        <dbReference type="EMBL" id="KAK4088090.1"/>
    </source>
</evidence>
<evidence type="ECO:0000256" key="1">
    <source>
        <dbReference type="SAM" id="MobiDB-lite"/>
    </source>
</evidence>
<sequence>MSHTRALAHTLFSAQRLGVALVVDVLHHHHEAPDIYLAERKRPETCQRGDAQEAVMMDLFFSLWWQAWMGGMGWDGGGHASLPVDNIIGKGEDDDVDDAQFRCVSTHIQAPLGEAHRVLRGGKKEKRASPQPPDVRLTTDRSLCRGAGTPEPELSNIIQYPSAVSPSGTGARAGVLVVLVLLFAGMRVLPRGESGPVRERLGG</sequence>
<dbReference type="Proteomes" id="UP001287286">
    <property type="component" value="Unassembled WGS sequence"/>
</dbReference>
<proteinExistence type="predicted"/>
<reference evidence="2 3" key="1">
    <citation type="journal article" date="2024" name="Microbiol. Resour. Announc.">
        <title>Genome annotations for the ascomycete fungi Trichoderma harzianum, Trichoderma aggressivum, and Purpureocillium lilacinum.</title>
        <authorList>
            <person name="Beijen E.P.W."/>
            <person name="Ohm R.A."/>
        </authorList>
    </citation>
    <scope>NUCLEOTIDE SEQUENCE [LARGE SCALE GENOMIC DNA]</scope>
    <source>
        <strain evidence="2 3">CBS 150709</strain>
    </source>
</reference>
<protein>
    <submittedName>
        <fullName evidence="2">Uncharacterized protein</fullName>
    </submittedName>
</protein>
<comment type="caution">
    <text evidence="2">The sequence shown here is derived from an EMBL/GenBank/DDBJ whole genome shotgun (WGS) entry which is preliminary data.</text>
</comment>
<gene>
    <name evidence="2" type="ORF">Purlil1_7569</name>
</gene>
<feature type="region of interest" description="Disordered" evidence="1">
    <location>
        <begin position="121"/>
        <end position="150"/>
    </location>
</feature>
<name>A0ABR0BVS9_PURLI</name>